<dbReference type="EMBL" id="VSSQ01000199">
    <property type="protein sequence ID" value="MPL85046.1"/>
    <property type="molecule type" value="Genomic_DNA"/>
</dbReference>
<dbReference type="Pfam" id="PF21095">
    <property type="entry name" value="CarD_C"/>
    <property type="match status" value="1"/>
</dbReference>
<accession>A0A644V133</accession>
<dbReference type="InterPro" id="IPR052531">
    <property type="entry name" value="CarD-like_regulator"/>
</dbReference>
<dbReference type="InterPro" id="IPR042215">
    <property type="entry name" value="CarD-like_C"/>
</dbReference>
<dbReference type="InterPro" id="IPR048792">
    <property type="entry name" value="CarD_C"/>
</dbReference>
<gene>
    <name evidence="2" type="ORF">SDC9_31012</name>
</gene>
<dbReference type="PANTHER" id="PTHR38447">
    <property type="entry name" value="TRANSCRIPTION FACTOR YDEB-RELATED"/>
    <property type="match status" value="1"/>
</dbReference>
<proteinExistence type="predicted"/>
<dbReference type="AlphaFoldDB" id="A0A644V133"/>
<comment type="caution">
    <text evidence="2">The sequence shown here is derived from an EMBL/GenBank/DDBJ whole genome shotgun (WGS) entry which is preliminary data.</text>
</comment>
<dbReference type="PANTHER" id="PTHR38447:SF1">
    <property type="entry name" value="RNA POLYMERASE-BINDING TRANSCRIPTION FACTOR CARD"/>
    <property type="match status" value="1"/>
</dbReference>
<reference evidence="2" key="1">
    <citation type="submission" date="2019-08" db="EMBL/GenBank/DDBJ databases">
        <authorList>
            <person name="Kucharzyk K."/>
            <person name="Murdoch R.W."/>
            <person name="Higgins S."/>
            <person name="Loffler F."/>
        </authorList>
    </citation>
    <scope>NUCLEOTIDE SEQUENCE</scope>
</reference>
<dbReference type="SMART" id="SM01058">
    <property type="entry name" value="CarD_TRCF"/>
    <property type="match status" value="1"/>
</dbReference>
<sequence>MRLLGRFGGIMFTPDDLVVYPAQGVGQIERIDSKTVGGLVCELYIVRIRANNVTLMVPVNNAAHVGLRTLTPKDEAAAILESLRNDSGKVVYTGQNWNRRFREYSERLKSPSLAIVAEVLRELLLIGRSKELSFGERRLQEQAMGLVTGELSEVLEIPEDKVRDELLEIYAPPPAPEETAS</sequence>
<dbReference type="InterPro" id="IPR036101">
    <property type="entry name" value="CarD-like/TRCF_RID_sf"/>
</dbReference>
<organism evidence="2">
    <name type="scientific">bioreactor metagenome</name>
    <dbReference type="NCBI Taxonomy" id="1076179"/>
    <lineage>
        <taxon>unclassified sequences</taxon>
        <taxon>metagenomes</taxon>
        <taxon>ecological metagenomes</taxon>
    </lineage>
</organism>
<protein>
    <recommendedName>
        <fullName evidence="1">CarD-like/TRCF RNAP-interacting domain-containing protein</fullName>
    </recommendedName>
</protein>
<name>A0A644V133_9ZZZZ</name>
<dbReference type="SUPFAM" id="SSF141259">
    <property type="entry name" value="CarD-like"/>
    <property type="match status" value="1"/>
</dbReference>
<evidence type="ECO:0000313" key="2">
    <source>
        <dbReference type="EMBL" id="MPL85046.1"/>
    </source>
</evidence>
<dbReference type="Gene3D" id="1.20.58.1290">
    <property type="entry name" value="CarD-like, C-terminal domain"/>
    <property type="match status" value="1"/>
</dbReference>
<dbReference type="Pfam" id="PF02559">
    <property type="entry name" value="CarD_TRCF_RID"/>
    <property type="match status" value="1"/>
</dbReference>
<dbReference type="Gene3D" id="2.40.10.170">
    <property type="match status" value="1"/>
</dbReference>
<dbReference type="GO" id="GO:0009303">
    <property type="term" value="P:rRNA transcription"/>
    <property type="evidence" value="ECO:0007669"/>
    <property type="project" value="TreeGrafter"/>
</dbReference>
<evidence type="ECO:0000259" key="1">
    <source>
        <dbReference type="SMART" id="SM01058"/>
    </source>
</evidence>
<feature type="domain" description="CarD-like/TRCF RNAP-interacting" evidence="1">
    <location>
        <begin position="11"/>
        <end position="124"/>
    </location>
</feature>
<dbReference type="InterPro" id="IPR003711">
    <property type="entry name" value="CarD-like/TRCF_RID"/>
</dbReference>